<dbReference type="EMBL" id="ML178848">
    <property type="protein sequence ID" value="TFK97334.1"/>
    <property type="molecule type" value="Genomic_DNA"/>
</dbReference>
<dbReference type="CDD" id="cd10170">
    <property type="entry name" value="ASKHA_NBD_HSP70"/>
    <property type="match status" value="1"/>
</dbReference>
<proteinExistence type="predicted"/>
<name>A0A5C3Q5E9_9AGAR</name>
<dbReference type="PANTHER" id="PTHR14187:SF5">
    <property type="entry name" value="HEAT SHOCK 70 KDA PROTEIN 12A"/>
    <property type="match status" value="1"/>
</dbReference>
<keyword evidence="2" id="KW-1185">Reference proteome</keyword>
<protein>
    <recommendedName>
        <fullName evidence="3">Actin-like ATPase domain-containing protein</fullName>
    </recommendedName>
</protein>
<sequence length="548" mass="60846">MHQRTPYTGTHRRLVVGIDVGTTFSGVSYAILDPGVVPEIRGVNRFPAQGAVGADCKIPSVIYYDADGVPRAFGAETRQQDIIEQAEDENWTKAAWFKLHLQPRSMKSSSHSRPPLPRQKTAQDVFADFIAYLYRCAATYIQETHGDLLWLSIEKHIDFVLSHPNGWEGHQQKILRRAAVTAGLFTDDRDGHARLEFVTEGEASLNFCISQGLTTAAMQNGQGVIIVDAGGGTVDISAYHIALKTWIFQEIASAQCLLQGSTFVIQRAASFLENTFKDFPFVGDVPPMVEIFDTATKLTFRSSTVPAYIKFGCVRNNDRNRDVRNGRLTISGPRVEEFFKPSFDAIMDAIIAQKEEAKRKKPVAVLYLVEDLRSFGLAVSRPDTHVNKAVADGAVSFYLDRFVKTRVAKITYGVDCNIPYQSSIPDHKARHRGVFVGLGGRPRLHHSFSVLLSRGTSVEEEKEFRRSYINDSTCAADLNNIRCTVTGFHGEFRKVSGKKGTSHYVIDFDIILTFGAPELKAQVCWKENVTVLTNSLPASGPATIVYDD</sequence>
<accession>A0A5C3Q5E9</accession>
<dbReference type="SUPFAM" id="SSF53067">
    <property type="entry name" value="Actin-like ATPase domain"/>
    <property type="match status" value="2"/>
</dbReference>
<dbReference type="PANTHER" id="PTHR14187">
    <property type="entry name" value="ALPHA KINASE/ELONGATION FACTOR 2 KINASE"/>
    <property type="match status" value="1"/>
</dbReference>
<dbReference type="InterPro" id="IPR043129">
    <property type="entry name" value="ATPase_NBD"/>
</dbReference>
<evidence type="ECO:0008006" key="3">
    <source>
        <dbReference type="Google" id="ProtNLM"/>
    </source>
</evidence>
<dbReference type="AlphaFoldDB" id="A0A5C3Q5E9"/>
<dbReference type="Gene3D" id="3.30.420.40">
    <property type="match status" value="1"/>
</dbReference>
<reference evidence="1 2" key="1">
    <citation type="journal article" date="2019" name="Nat. Ecol. Evol.">
        <title>Megaphylogeny resolves global patterns of mushroom evolution.</title>
        <authorList>
            <person name="Varga T."/>
            <person name="Krizsan K."/>
            <person name="Foldi C."/>
            <person name="Dima B."/>
            <person name="Sanchez-Garcia M."/>
            <person name="Sanchez-Ramirez S."/>
            <person name="Szollosi G.J."/>
            <person name="Szarkandi J.G."/>
            <person name="Papp V."/>
            <person name="Albert L."/>
            <person name="Andreopoulos W."/>
            <person name="Angelini C."/>
            <person name="Antonin V."/>
            <person name="Barry K.W."/>
            <person name="Bougher N.L."/>
            <person name="Buchanan P."/>
            <person name="Buyck B."/>
            <person name="Bense V."/>
            <person name="Catcheside P."/>
            <person name="Chovatia M."/>
            <person name="Cooper J."/>
            <person name="Damon W."/>
            <person name="Desjardin D."/>
            <person name="Finy P."/>
            <person name="Geml J."/>
            <person name="Haridas S."/>
            <person name="Hughes K."/>
            <person name="Justo A."/>
            <person name="Karasinski D."/>
            <person name="Kautmanova I."/>
            <person name="Kiss B."/>
            <person name="Kocsube S."/>
            <person name="Kotiranta H."/>
            <person name="LaButti K.M."/>
            <person name="Lechner B.E."/>
            <person name="Liimatainen K."/>
            <person name="Lipzen A."/>
            <person name="Lukacs Z."/>
            <person name="Mihaltcheva S."/>
            <person name="Morgado L.N."/>
            <person name="Niskanen T."/>
            <person name="Noordeloos M.E."/>
            <person name="Ohm R.A."/>
            <person name="Ortiz-Santana B."/>
            <person name="Ovrebo C."/>
            <person name="Racz N."/>
            <person name="Riley R."/>
            <person name="Savchenko A."/>
            <person name="Shiryaev A."/>
            <person name="Soop K."/>
            <person name="Spirin V."/>
            <person name="Szebenyi C."/>
            <person name="Tomsovsky M."/>
            <person name="Tulloss R.E."/>
            <person name="Uehling J."/>
            <person name="Grigoriev I.V."/>
            <person name="Vagvolgyi C."/>
            <person name="Papp T."/>
            <person name="Martin F.M."/>
            <person name="Miettinen O."/>
            <person name="Hibbett D.S."/>
            <person name="Nagy L.G."/>
        </authorList>
    </citation>
    <scope>NUCLEOTIDE SEQUENCE [LARGE SCALE GENOMIC DNA]</scope>
    <source>
        <strain evidence="1 2">CBS 309.79</strain>
    </source>
</reference>
<dbReference type="OrthoDB" id="2963168at2759"/>
<evidence type="ECO:0000313" key="1">
    <source>
        <dbReference type="EMBL" id="TFK97334.1"/>
    </source>
</evidence>
<dbReference type="Proteomes" id="UP000305067">
    <property type="component" value="Unassembled WGS sequence"/>
</dbReference>
<dbReference type="STRING" id="1884261.A0A5C3Q5E9"/>
<organism evidence="1 2">
    <name type="scientific">Pterulicium gracile</name>
    <dbReference type="NCBI Taxonomy" id="1884261"/>
    <lineage>
        <taxon>Eukaryota</taxon>
        <taxon>Fungi</taxon>
        <taxon>Dikarya</taxon>
        <taxon>Basidiomycota</taxon>
        <taxon>Agaricomycotina</taxon>
        <taxon>Agaricomycetes</taxon>
        <taxon>Agaricomycetidae</taxon>
        <taxon>Agaricales</taxon>
        <taxon>Pleurotineae</taxon>
        <taxon>Pterulaceae</taxon>
        <taxon>Pterulicium</taxon>
    </lineage>
</organism>
<evidence type="ECO:0000313" key="2">
    <source>
        <dbReference type="Proteomes" id="UP000305067"/>
    </source>
</evidence>
<gene>
    <name evidence="1" type="ORF">BDV98DRAFT_614111</name>
</gene>